<protein>
    <submittedName>
        <fullName evidence="2">Uncharacterized protein</fullName>
    </submittedName>
</protein>
<evidence type="ECO:0000256" key="1">
    <source>
        <dbReference type="SAM" id="MobiDB-lite"/>
    </source>
</evidence>
<name>A0ABD3U5P9_9LAMI</name>
<sequence length="749" mass="84340">MDAAKDIQSDLQALQKLYGLLQNVGDGMPNKASNSVFFVFKQLDENARLLLKNLLFAATQRALKAHSEMIAGRVEAGLWALSPTQLQHRLDEQPARLPIIGKSCGGSDQESKVDGLDVTLWTEQRFTSKGSQVSAMEQSTPSLGASRGEPEYRTKRCRVCQKTTVKQQQQQLESIKDSNLYDVAQNSNRFIDRSLWNSEQETASFLVNKTDDSKGNLRFVEECNSDVQATNNKPEEADCLSKEASEAIKQIELCISALQIGEGYLFEEESSAQNRNFVEQRLSEERDYPLHEVPSATKEEMNLPYLTKLVQPNNTRSRGHALGSYLSDEMGDSIEEHKLPILGQNVRAFIEKIESGNYVGSRDTDNFVPRQIPNVQNFSFPPHHNEISNRTLDRPVTFSSASKTEIPDQSFTATKDKSRRKGNVQTLDSGLNVSPARGANGKKHPPNSRWETLMDKKPAQLSVTKKYTRHQESESIASSSDSLNWSSQEASSYVSDSEEYSLPSRTQRLHYETQSTSNDSGSSPLSQGTESQYGSSTSNGEDEIYSSMSGDGDCEATSSSISNSEEYSSYDQPINHCVGPKYLSMESTSRKEGPRRFRKPDKKQTGTWKRLKDKLSVIFHHHHHHHHHHHDDRKISIQKHKGKAFHSKRDNEAYAEKGVEKMRKSVIQDKNQKKHFHGLMEALLGHVRHSKKSKTAKEKIGPLTKGGQHGNKKALKKSHWWQLLQQHREANKTHAKLGGGKRKAFPKLK</sequence>
<evidence type="ECO:0000313" key="3">
    <source>
        <dbReference type="Proteomes" id="UP001634393"/>
    </source>
</evidence>
<feature type="compositionally biased region" description="Polar residues" evidence="1">
    <location>
        <begin position="512"/>
        <end position="539"/>
    </location>
</feature>
<feature type="region of interest" description="Disordered" evidence="1">
    <location>
        <begin position="510"/>
        <end position="574"/>
    </location>
</feature>
<dbReference type="EMBL" id="JBJXBP010000002">
    <property type="protein sequence ID" value="KAL3844779.1"/>
    <property type="molecule type" value="Genomic_DNA"/>
</dbReference>
<dbReference type="Proteomes" id="UP001634393">
    <property type="component" value="Unassembled WGS sequence"/>
</dbReference>
<feature type="region of interest" description="Disordered" evidence="1">
    <location>
        <begin position="586"/>
        <end position="609"/>
    </location>
</feature>
<evidence type="ECO:0000313" key="2">
    <source>
        <dbReference type="EMBL" id="KAL3844779.1"/>
    </source>
</evidence>
<feature type="compositionally biased region" description="Basic residues" evidence="1">
    <location>
        <begin position="733"/>
        <end position="749"/>
    </location>
</feature>
<feature type="region of interest" description="Disordered" evidence="1">
    <location>
        <begin position="399"/>
        <end position="485"/>
    </location>
</feature>
<feature type="region of interest" description="Disordered" evidence="1">
    <location>
        <begin position="688"/>
        <end position="749"/>
    </location>
</feature>
<organism evidence="2 3">
    <name type="scientific">Penstemon smallii</name>
    <dbReference type="NCBI Taxonomy" id="265156"/>
    <lineage>
        <taxon>Eukaryota</taxon>
        <taxon>Viridiplantae</taxon>
        <taxon>Streptophyta</taxon>
        <taxon>Embryophyta</taxon>
        <taxon>Tracheophyta</taxon>
        <taxon>Spermatophyta</taxon>
        <taxon>Magnoliopsida</taxon>
        <taxon>eudicotyledons</taxon>
        <taxon>Gunneridae</taxon>
        <taxon>Pentapetalae</taxon>
        <taxon>asterids</taxon>
        <taxon>lamiids</taxon>
        <taxon>Lamiales</taxon>
        <taxon>Plantaginaceae</taxon>
        <taxon>Cheloneae</taxon>
        <taxon>Penstemon</taxon>
    </lineage>
</organism>
<keyword evidence="3" id="KW-1185">Reference proteome</keyword>
<accession>A0ABD3U5P9</accession>
<reference evidence="2 3" key="1">
    <citation type="submission" date="2024-12" db="EMBL/GenBank/DDBJ databases">
        <title>The unique morphological basis and parallel evolutionary history of personate flowers in Penstemon.</title>
        <authorList>
            <person name="Depatie T.H."/>
            <person name="Wessinger C.A."/>
        </authorList>
    </citation>
    <scope>NUCLEOTIDE SEQUENCE [LARGE SCALE GENOMIC DNA]</scope>
    <source>
        <strain evidence="2">WTNN_2</strain>
        <tissue evidence="2">Leaf</tissue>
    </source>
</reference>
<feature type="compositionally biased region" description="Basic residues" evidence="1">
    <location>
        <begin position="710"/>
        <end position="719"/>
    </location>
</feature>
<feature type="region of interest" description="Disordered" evidence="1">
    <location>
        <begin position="131"/>
        <end position="150"/>
    </location>
</feature>
<feature type="compositionally biased region" description="Polar residues" evidence="1">
    <location>
        <begin position="399"/>
        <end position="413"/>
    </location>
</feature>
<gene>
    <name evidence="2" type="ORF">ACJIZ3_002182</name>
</gene>
<dbReference type="AlphaFoldDB" id="A0ABD3U5P9"/>
<feature type="compositionally biased region" description="Polar residues" evidence="1">
    <location>
        <begin position="423"/>
        <end position="432"/>
    </location>
</feature>
<comment type="caution">
    <text evidence="2">The sequence shown here is derived from an EMBL/GenBank/DDBJ whole genome shotgun (WGS) entry which is preliminary data.</text>
</comment>
<feature type="compositionally biased region" description="Polar residues" evidence="1">
    <location>
        <begin position="131"/>
        <end position="143"/>
    </location>
</feature>
<feature type="compositionally biased region" description="Low complexity" evidence="1">
    <location>
        <begin position="558"/>
        <end position="570"/>
    </location>
</feature>
<proteinExistence type="predicted"/>